<evidence type="ECO:0000256" key="3">
    <source>
        <dbReference type="ARBA" id="ARBA00022692"/>
    </source>
</evidence>
<dbReference type="AlphaFoldDB" id="A0A1G7CFK9"/>
<evidence type="ECO:0000313" key="6">
    <source>
        <dbReference type="EMBL" id="SDE37486.1"/>
    </source>
</evidence>
<dbReference type="PANTHER" id="PTHR30250:SF11">
    <property type="entry name" value="O-ANTIGEN TRANSPORTER-RELATED"/>
    <property type="match status" value="1"/>
</dbReference>
<dbReference type="GO" id="GO:0005886">
    <property type="term" value="C:plasma membrane"/>
    <property type="evidence" value="ECO:0007669"/>
    <property type="project" value="UniProtKB-SubCell"/>
</dbReference>
<dbReference type="Proteomes" id="UP000183812">
    <property type="component" value="Unassembled WGS sequence"/>
</dbReference>
<proteinExistence type="predicted"/>
<keyword evidence="5" id="KW-0472">Membrane</keyword>
<reference evidence="6 7" key="1">
    <citation type="submission" date="2016-10" db="EMBL/GenBank/DDBJ databases">
        <authorList>
            <person name="de Groot N.N."/>
        </authorList>
    </citation>
    <scope>NUCLEOTIDE SEQUENCE [LARGE SCALE GENOMIC DNA]</scope>
    <source>
        <strain evidence="7">DSM 938 / 37b4</strain>
    </source>
</reference>
<dbReference type="InterPro" id="IPR002797">
    <property type="entry name" value="Polysacc_synth"/>
</dbReference>
<evidence type="ECO:0000313" key="7">
    <source>
        <dbReference type="Proteomes" id="UP000183812"/>
    </source>
</evidence>
<protein>
    <submittedName>
        <fullName evidence="6">Membrane protein involved in the export of O-antigen and teichoic acid</fullName>
    </submittedName>
</protein>
<keyword evidence="3" id="KW-0812">Transmembrane</keyword>
<evidence type="ECO:0000256" key="2">
    <source>
        <dbReference type="ARBA" id="ARBA00022475"/>
    </source>
</evidence>
<dbReference type="OrthoDB" id="9800982at2"/>
<gene>
    <name evidence="6" type="ORF">SAMN04244550_00242</name>
</gene>
<comment type="subcellular location">
    <subcellularLocation>
        <location evidence="1">Cell membrane</location>
        <topology evidence="1">Multi-pass membrane protein</topology>
    </subcellularLocation>
</comment>
<dbReference type="Pfam" id="PF01943">
    <property type="entry name" value="Polysacc_synt"/>
    <property type="match status" value="1"/>
</dbReference>
<dbReference type="EMBL" id="FNAY01000001">
    <property type="protein sequence ID" value="SDE37486.1"/>
    <property type="molecule type" value="Genomic_DNA"/>
</dbReference>
<organism evidence="6 7">
    <name type="scientific">Rhodobacter capsulatus</name>
    <name type="common">Rhodopseudomonas capsulata</name>
    <dbReference type="NCBI Taxonomy" id="1061"/>
    <lineage>
        <taxon>Bacteria</taxon>
        <taxon>Pseudomonadati</taxon>
        <taxon>Pseudomonadota</taxon>
        <taxon>Alphaproteobacteria</taxon>
        <taxon>Rhodobacterales</taxon>
        <taxon>Rhodobacter group</taxon>
        <taxon>Rhodobacter</taxon>
    </lineage>
</organism>
<sequence length="440" mass="46144">MKQTRRHTFEILHGAGLAVVLRGMGAVLAFLLNIAIARIIGAEGAGFYFLALSVVSIGAVAAKLGLDNVLLRFVADGASRGDWNSVIGVFRLGTRIAALSTLLTGIGVFALAPWIATALFGEPGLETPLRAISLGIFSFAMMMQMAECLRGAGQIGASVLVSGLIYPLTALILIWPMASWFGAAGAAATYVLGTAASAAIGYLFWRRWADRLPASAPQFERAVLWRSSRPLWLMTLLSGGLLPWMPVVLLGLWGTPADVGVLGAATRIVMVLAILSQSMTTAMVPKYAELRARGDLRGIRAITLRSSGLVALITTPLVVAMIVFAPRILSIFGPEFAQGAAALAILALGQLLSALSVNMGYILLVFGRETDLRNGTIFAAAVMLASGLLLVPVFGMIGAAISASLGGASMNLANAVMVWRRFGPQLRSSDAGRCNEGESS</sequence>
<dbReference type="PANTHER" id="PTHR30250">
    <property type="entry name" value="PST FAMILY PREDICTED COLANIC ACID TRANSPORTER"/>
    <property type="match status" value="1"/>
</dbReference>
<evidence type="ECO:0000256" key="1">
    <source>
        <dbReference type="ARBA" id="ARBA00004651"/>
    </source>
</evidence>
<dbReference type="RefSeq" id="WP_074552495.1">
    <property type="nucleotide sequence ID" value="NZ_CP061202.1"/>
</dbReference>
<name>A0A1G7CFK9_RHOCA</name>
<keyword evidence="2" id="KW-1003">Cell membrane</keyword>
<keyword evidence="4" id="KW-1133">Transmembrane helix</keyword>
<evidence type="ECO:0000256" key="5">
    <source>
        <dbReference type="ARBA" id="ARBA00023136"/>
    </source>
</evidence>
<evidence type="ECO:0000256" key="4">
    <source>
        <dbReference type="ARBA" id="ARBA00022989"/>
    </source>
</evidence>
<accession>A0A1G7CFK9</accession>
<dbReference type="InterPro" id="IPR050833">
    <property type="entry name" value="Poly_Biosynth_Transport"/>
</dbReference>